<gene>
    <name evidence="1" type="ORF">AVEN_120571_1</name>
</gene>
<accession>A0A4Y2H9J7</accession>
<sequence length="95" mass="10572">MASGTGTWGGVLSHSCHILGISFEKSVIEMRPLKAFLKDKRNDLVEEALKFSKDTCEEIGISVVKRRIARRKKIMPGEKAADEPLTLDQELKGQC</sequence>
<evidence type="ECO:0000313" key="2">
    <source>
        <dbReference type="Proteomes" id="UP000499080"/>
    </source>
</evidence>
<reference evidence="1 2" key="1">
    <citation type="journal article" date="2019" name="Sci. Rep.">
        <title>Orb-weaving spider Araneus ventricosus genome elucidates the spidroin gene catalogue.</title>
        <authorList>
            <person name="Kono N."/>
            <person name="Nakamura H."/>
            <person name="Ohtoshi R."/>
            <person name="Moran D.A.P."/>
            <person name="Shinohara A."/>
            <person name="Yoshida Y."/>
            <person name="Fujiwara M."/>
            <person name="Mori M."/>
            <person name="Tomita M."/>
            <person name="Arakawa K."/>
        </authorList>
    </citation>
    <scope>NUCLEOTIDE SEQUENCE [LARGE SCALE GENOMIC DNA]</scope>
</reference>
<dbReference type="OrthoDB" id="10063284at2759"/>
<dbReference type="AlphaFoldDB" id="A0A4Y2H9J7"/>
<name>A0A4Y2H9J7_ARAVE</name>
<dbReference type="Proteomes" id="UP000499080">
    <property type="component" value="Unassembled WGS sequence"/>
</dbReference>
<protein>
    <submittedName>
        <fullName evidence="1">Uncharacterized protein</fullName>
    </submittedName>
</protein>
<dbReference type="EMBL" id="BGPR01001781">
    <property type="protein sequence ID" value="GBM61725.1"/>
    <property type="molecule type" value="Genomic_DNA"/>
</dbReference>
<comment type="caution">
    <text evidence="1">The sequence shown here is derived from an EMBL/GenBank/DDBJ whole genome shotgun (WGS) entry which is preliminary data.</text>
</comment>
<evidence type="ECO:0000313" key="1">
    <source>
        <dbReference type="EMBL" id="GBM61725.1"/>
    </source>
</evidence>
<proteinExistence type="predicted"/>
<keyword evidence="2" id="KW-1185">Reference proteome</keyword>
<organism evidence="1 2">
    <name type="scientific">Araneus ventricosus</name>
    <name type="common">Orbweaver spider</name>
    <name type="synonym">Epeira ventricosa</name>
    <dbReference type="NCBI Taxonomy" id="182803"/>
    <lineage>
        <taxon>Eukaryota</taxon>
        <taxon>Metazoa</taxon>
        <taxon>Ecdysozoa</taxon>
        <taxon>Arthropoda</taxon>
        <taxon>Chelicerata</taxon>
        <taxon>Arachnida</taxon>
        <taxon>Araneae</taxon>
        <taxon>Araneomorphae</taxon>
        <taxon>Entelegynae</taxon>
        <taxon>Araneoidea</taxon>
        <taxon>Araneidae</taxon>
        <taxon>Araneus</taxon>
    </lineage>
</organism>